<feature type="region of interest" description="Disordered" evidence="1">
    <location>
        <begin position="63"/>
        <end position="105"/>
    </location>
</feature>
<feature type="region of interest" description="Disordered" evidence="1">
    <location>
        <begin position="168"/>
        <end position="230"/>
    </location>
</feature>
<feature type="region of interest" description="Disordered" evidence="1">
    <location>
        <begin position="238"/>
        <end position="257"/>
    </location>
</feature>
<organism evidence="2 3">
    <name type="scientific">Rhodamnia argentea</name>
    <dbReference type="NCBI Taxonomy" id="178133"/>
    <lineage>
        <taxon>Eukaryota</taxon>
        <taxon>Viridiplantae</taxon>
        <taxon>Streptophyta</taxon>
        <taxon>Embryophyta</taxon>
        <taxon>Tracheophyta</taxon>
        <taxon>Spermatophyta</taxon>
        <taxon>Magnoliopsida</taxon>
        <taxon>eudicotyledons</taxon>
        <taxon>Gunneridae</taxon>
        <taxon>Pentapetalae</taxon>
        <taxon>rosids</taxon>
        <taxon>malvids</taxon>
        <taxon>Myrtales</taxon>
        <taxon>Myrtaceae</taxon>
        <taxon>Myrtoideae</taxon>
        <taxon>Myrteae</taxon>
        <taxon>Australasian group</taxon>
        <taxon>Rhodamnia</taxon>
    </lineage>
</organism>
<proteinExistence type="predicted"/>
<accession>A0ABM3HN70</accession>
<feature type="compositionally biased region" description="Polar residues" evidence="1">
    <location>
        <begin position="177"/>
        <end position="192"/>
    </location>
</feature>
<feature type="compositionally biased region" description="Polar residues" evidence="1">
    <location>
        <begin position="336"/>
        <end position="381"/>
    </location>
</feature>
<feature type="compositionally biased region" description="Basic residues" evidence="1">
    <location>
        <begin position="246"/>
        <end position="257"/>
    </location>
</feature>
<name>A0ABM3HN70_9MYRT</name>
<dbReference type="Proteomes" id="UP000827889">
    <property type="component" value="Chromosome 7"/>
</dbReference>
<feature type="region of interest" description="Disordered" evidence="1">
    <location>
        <begin position="317"/>
        <end position="399"/>
    </location>
</feature>
<feature type="compositionally biased region" description="Polar residues" evidence="1">
    <location>
        <begin position="219"/>
        <end position="229"/>
    </location>
</feature>
<feature type="region of interest" description="Disordered" evidence="1">
    <location>
        <begin position="436"/>
        <end position="492"/>
    </location>
</feature>
<evidence type="ECO:0000256" key="1">
    <source>
        <dbReference type="SAM" id="MobiDB-lite"/>
    </source>
</evidence>
<sequence length="492" mass="53920">METKKRSRRKKLEVPMEAKEKVERMMSMRMFSHLPGQEIYRALEACDMDFIDAMLRLSNLERKENGDAEGGGGGDGEGRRVNAAEGSSRACADCQSKKQSTNVEWTPSPSFINLLEKEKRKNRAGPPAEWEEQIQRVNEILKQCRRDPKLAAKRLFANWLEFEAVKTKREKEKATIDAQQSKSQHEVSSSVLKQGGSRDDDVGRTDTTRDDTVRGAQEADTNARSQFDNVSSPLSAAVSSVASQPHHLKIGKGKMKKVAGSTNGNAAVVSRSHVPPLRAVGPLGIYASGYSPIQPPERMLEYYNFATQNNQLDPGAVSALPEQQQGGFPGWVPLPSNGNNQHIDMPSAQQELNQGGGSSRANASTSGWGSIQGTGSTCSQSPPMPSHSPAPFNNLWTSHDPTLEAQDQYRNDHPFSIFPGPASTPHGHFPRWVPLPANGRNQHAGEGSAPQYVYHGWHHPGTHQQQSPYNTSTGNLQDLSTVQPPQDPGPQR</sequence>
<reference evidence="3" key="1">
    <citation type="submission" date="2025-08" db="UniProtKB">
        <authorList>
            <consortium name="RefSeq"/>
        </authorList>
    </citation>
    <scope>IDENTIFICATION</scope>
    <source>
        <tissue evidence="3">Leaf</tissue>
    </source>
</reference>
<evidence type="ECO:0000313" key="3">
    <source>
        <dbReference type="RefSeq" id="XP_048138047.1"/>
    </source>
</evidence>
<evidence type="ECO:0000313" key="2">
    <source>
        <dbReference type="Proteomes" id="UP000827889"/>
    </source>
</evidence>
<feature type="compositionally biased region" description="Polar residues" evidence="1">
    <location>
        <begin position="462"/>
        <end position="484"/>
    </location>
</feature>
<keyword evidence="2" id="KW-1185">Reference proteome</keyword>
<gene>
    <name evidence="3" type="primary">LOC115746807</name>
</gene>
<dbReference type="GeneID" id="115746807"/>
<dbReference type="RefSeq" id="XP_048138047.1">
    <property type="nucleotide sequence ID" value="XM_048282090.1"/>
</dbReference>
<protein>
    <submittedName>
        <fullName evidence="3">Uncharacterized protein LOC115746807 isoform X4</fullName>
    </submittedName>
</protein>
<dbReference type="CDD" id="cd14279">
    <property type="entry name" value="CUE"/>
    <property type="match status" value="1"/>
</dbReference>
<feature type="compositionally biased region" description="Basic and acidic residues" evidence="1">
    <location>
        <begin position="196"/>
        <end position="213"/>
    </location>
</feature>